<reference evidence="3" key="1">
    <citation type="submission" date="2023-11" db="UniProtKB">
        <authorList>
            <consortium name="WormBaseParasite"/>
        </authorList>
    </citation>
    <scope>IDENTIFICATION</scope>
</reference>
<sequence>MYLKETNSEDHMNCVQIHLQAEAIDIHLIKPELYIQNVIHFIEVVNHLQKQKLLFVLSLVMLMLFELVSELMSTLSVAFEIKFGISGKSCVIVSCIDILSS</sequence>
<evidence type="ECO:0000313" key="2">
    <source>
        <dbReference type="Proteomes" id="UP000050790"/>
    </source>
</evidence>
<dbReference type="WBParaSite" id="SMRG1_41230.1">
    <property type="protein sequence ID" value="SMRG1_41230.1"/>
    <property type="gene ID" value="SMRG1_41230"/>
</dbReference>
<accession>A0AA84ZPU1</accession>
<name>A0AA84ZPU1_9TREM</name>
<evidence type="ECO:0000313" key="3">
    <source>
        <dbReference type="WBParaSite" id="SMRG1_41230.1"/>
    </source>
</evidence>
<feature type="transmembrane region" description="Helical" evidence="1">
    <location>
        <begin position="53"/>
        <end position="79"/>
    </location>
</feature>
<protein>
    <submittedName>
        <fullName evidence="3">Uncharacterized protein</fullName>
    </submittedName>
</protein>
<proteinExistence type="predicted"/>
<keyword evidence="1" id="KW-0812">Transmembrane</keyword>
<dbReference type="Proteomes" id="UP000050790">
    <property type="component" value="Unassembled WGS sequence"/>
</dbReference>
<organism evidence="2 3">
    <name type="scientific">Schistosoma margrebowiei</name>
    <dbReference type="NCBI Taxonomy" id="48269"/>
    <lineage>
        <taxon>Eukaryota</taxon>
        <taxon>Metazoa</taxon>
        <taxon>Spiralia</taxon>
        <taxon>Lophotrochozoa</taxon>
        <taxon>Platyhelminthes</taxon>
        <taxon>Trematoda</taxon>
        <taxon>Digenea</taxon>
        <taxon>Strigeidida</taxon>
        <taxon>Schistosomatoidea</taxon>
        <taxon>Schistosomatidae</taxon>
        <taxon>Schistosoma</taxon>
    </lineage>
</organism>
<dbReference type="AlphaFoldDB" id="A0AA84ZPU1"/>
<evidence type="ECO:0000256" key="1">
    <source>
        <dbReference type="SAM" id="Phobius"/>
    </source>
</evidence>
<keyword evidence="1" id="KW-0472">Membrane</keyword>
<keyword evidence="1" id="KW-1133">Transmembrane helix</keyword>